<dbReference type="Proteomes" id="UP000317422">
    <property type="component" value="Unassembled WGS sequence"/>
</dbReference>
<feature type="region of interest" description="Disordered" evidence="11">
    <location>
        <begin position="1"/>
        <end position="26"/>
    </location>
</feature>
<evidence type="ECO:0000256" key="2">
    <source>
        <dbReference type="ARBA" id="ARBA00022475"/>
    </source>
</evidence>
<organism evidence="12 13">
    <name type="scientific">Haloactinospora alba</name>
    <dbReference type="NCBI Taxonomy" id="405555"/>
    <lineage>
        <taxon>Bacteria</taxon>
        <taxon>Bacillati</taxon>
        <taxon>Actinomycetota</taxon>
        <taxon>Actinomycetes</taxon>
        <taxon>Streptosporangiales</taxon>
        <taxon>Nocardiopsidaceae</taxon>
        <taxon>Haloactinospora</taxon>
    </lineage>
</organism>
<gene>
    <name evidence="9" type="primary">lspA</name>
    <name evidence="12" type="ORF">FHX37_1896</name>
</gene>
<evidence type="ECO:0000256" key="8">
    <source>
        <dbReference type="ARBA" id="ARBA00023136"/>
    </source>
</evidence>
<evidence type="ECO:0000256" key="4">
    <source>
        <dbReference type="ARBA" id="ARBA00022692"/>
    </source>
</evidence>
<comment type="function">
    <text evidence="9">This protein specifically catalyzes the removal of signal peptides from prolipoproteins.</text>
</comment>
<dbReference type="GO" id="GO:0004190">
    <property type="term" value="F:aspartic-type endopeptidase activity"/>
    <property type="evidence" value="ECO:0007669"/>
    <property type="project" value="UniProtKB-UniRule"/>
</dbReference>
<dbReference type="NCBIfam" id="TIGR00077">
    <property type="entry name" value="lspA"/>
    <property type="match status" value="1"/>
</dbReference>
<evidence type="ECO:0000256" key="9">
    <source>
        <dbReference type="HAMAP-Rule" id="MF_00161"/>
    </source>
</evidence>
<reference evidence="12 13" key="1">
    <citation type="submission" date="2019-06" db="EMBL/GenBank/DDBJ databases">
        <title>Sequencing the genomes of 1000 actinobacteria strains.</title>
        <authorList>
            <person name="Klenk H.-P."/>
        </authorList>
    </citation>
    <scope>NUCLEOTIDE SEQUENCE [LARGE SCALE GENOMIC DNA]</scope>
    <source>
        <strain evidence="12 13">DSM 45015</strain>
    </source>
</reference>
<keyword evidence="8 9" id="KW-0472">Membrane</keyword>
<comment type="caution">
    <text evidence="12">The sequence shown here is derived from an EMBL/GenBank/DDBJ whole genome shotgun (WGS) entry which is preliminary data.</text>
</comment>
<dbReference type="EC" id="3.4.23.36" evidence="9"/>
<dbReference type="InterPro" id="IPR001872">
    <property type="entry name" value="Peptidase_A8"/>
</dbReference>
<keyword evidence="7 9" id="KW-1133">Transmembrane helix</keyword>
<name>A0A543NJC7_9ACTN</name>
<dbReference type="EMBL" id="VFQC01000001">
    <property type="protein sequence ID" value="TQN31971.1"/>
    <property type="molecule type" value="Genomic_DNA"/>
</dbReference>
<accession>A0A543NJC7</accession>
<proteinExistence type="inferred from homology"/>
<dbReference type="PANTHER" id="PTHR33695:SF1">
    <property type="entry name" value="LIPOPROTEIN SIGNAL PEPTIDASE"/>
    <property type="match status" value="1"/>
</dbReference>
<evidence type="ECO:0000256" key="1">
    <source>
        <dbReference type="ARBA" id="ARBA00006139"/>
    </source>
</evidence>
<keyword evidence="3 9" id="KW-0645">Protease</keyword>
<dbReference type="Pfam" id="PF01252">
    <property type="entry name" value="Peptidase_A8"/>
    <property type="match status" value="1"/>
</dbReference>
<keyword evidence="4 9" id="KW-0812">Transmembrane</keyword>
<feature type="transmembrane region" description="Helical" evidence="9">
    <location>
        <begin position="117"/>
        <end position="136"/>
    </location>
</feature>
<keyword evidence="6 9" id="KW-0378">Hydrolase</keyword>
<keyword evidence="2 9" id="KW-1003">Cell membrane</keyword>
<evidence type="ECO:0000256" key="11">
    <source>
        <dbReference type="SAM" id="MobiDB-lite"/>
    </source>
</evidence>
<protein>
    <recommendedName>
        <fullName evidence="9">Lipoprotein signal peptidase</fullName>
        <ecNumber evidence="9">3.4.23.36</ecNumber>
    </recommendedName>
    <alternativeName>
        <fullName evidence="9">Prolipoprotein signal peptidase</fullName>
    </alternativeName>
    <alternativeName>
        <fullName evidence="9">Signal peptidase II</fullName>
        <shortName evidence="9">SPase II</shortName>
    </alternativeName>
</protein>
<dbReference type="HAMAP" id="MF_00161">
    <property type="entry name" value="LspA"/>
    <property type="match status" value="1"/>
</dbReference>
<dbReference type="GO" id="GO:0006508">
    <property type="term" value="P:proteolysis"/>
    <property type="evidence" value="ECO:0007669"/>
    <property type="project" value="UniProtKB-KW"/>
</dbReference>
<comment type="similarity">
    <text evidence="1 9 10">Belongs to the peptidase A8 family.</text>
</comment>
<feature type="transmembrane region" description="Helical" evidence="9">
    <location>
        <begin position="33"/>
        <end position="50"/>
    </location>
</feature>
<evidence type="ECO:0000256" key="10">
    <source>
        <dbReference type="RuleBase" id="RU004181"/>
    </source>
</evidence>
<sequence length="202" mass="20960">MQTARGASLTDTGSSQGDGREGDGTAAQGPRRFVLLAAVAFTGIAADLATKEAALALLRPGEAVSVVGEILRFTLVFNTGAAFSIGTGMTWVFSLLAFVVVGYILRIARRLHSPGWAVALGLILGGACGNLVDRLFRDPGPLRGAVVDWIQLPHWPVFNIADSCIVVGGVLTVLLAFNGVNIDGTRDRGSATTANDGKGKRA</sequence>
<dbReference type="RefSeq" id="WP_342777607.1">
    <property type="nucleotide sequence ID" value="NZ_VFQC01000001.1"/>
</dbReference>
<comment type="subcellular location">
    <subcellularLocation>
        <location evidence="9">Cell membrane</location>
        <topology evidence="9">Multi-pass membrane protein</topology>
    </subcellularLocation>
</comment>
<comment type="catalytic activity">
    <reaction evidence="9">
        <text>Release of signal peptides from bacterial membrane prolipoproteins. Hydrolyzes -Xaa-Yaa-Zaa-|-(S,diacylglyceryl)Cys-, in which Xaa is hydrophobic (preferably Leu), and Yaa (Ala or Ser) and Zaa (Gly or Ala) have small, neutral side chains.</text>
        <dbReference type="EC" id="3.4.23.36"/>
    </reaction>
</comment>
<dbReference type="GO" id="GO:0005886">
    <property type="term" value="C:plasma membrane"/>
    <property type="evidence" value="ECO:0007669"/>
    <property type="project" value="UniProtKB-SubCell"/>
</dbReference>
<feature type="active site" evidence="9">
    <location>
        <position position="162"/>
    </location>
</feature>
<dbReference type="UniPathway" id="UPA00665"/>
<evidence type="ECO:0000313" key="12">
    <source>
        <dbReference type="EMBL" id="TQN31971.1"/>
    </source>
</evidence>
<dbReference type="PRINTS" id="PR00781">
    <property type="entry name" value="LIPOSIGPTASE"/>
</dbReference>
<feature type="active site" evidence="9">
    <location>
        <position position="148"/>
    </location>
</feature>
<feature type="transmembrane region" description="Helical" evidence="9">
    <location>
        <begin position="156"/>
        <end position="177"/>
    </location>
</feature>
<feature type="transmembrane region" description="Helical" evidence="9">
    <location>
        <begin position="81"/>
        <end position="105"/>
    </location>
</feature>
<evidence type="ECO:0000256" key="3">
    <source>
        <dbReference type="ARBA" id="ARBA00022670"/>
    </source>
</evidence>
<dbReference type="AlphaFoldDB" id="A0A543NJC7"/>
<evidence type="ECO:0000256" key="6">
    <source>
        <dbReference type="ARBA" id="ARBA00022801"/>
    </source>
</evidence>
<comment type="pathway">
    <text evidence="9">Protein modification; lipoprotein biosynthesis (signal peptide cleavage).</text>
</comment>
<dbReference type="PANTHER" id="PTHR33695">
    <property type="entry name" value="LIPOPROTEIN SIGNAL PEPTIDASE"/>
    <property type="match status" value="1"/>
</dbReference>
<keyword evidence="13" id="KW-1185">Reference proteome</keyword>
<keyword evidence="5 9" id="KW-0064">Aspartyl protease</keyword>
<evidence type="ECO:0000313" key="13">
    <source>
        <dbReference type="Proteomes" id="UP000317422"/>
    </source>
</evidence>
<evidence type="ECO:0000256" key="5">
    <source>
        <dbReference type="ARBA" id="ARBA00022750"/>
    </source>
</evidence>
<feature type="compositionally biased region" description="Polar residues" evidence="11">
    <location>
        <begin position="1"/>
        <end position="17"/>
    </location>
</feature>
<evidence type="ECO:0000256" key="7">
    <source>
        <dbReference type="ARBA" id="ARBA00022989"/>
    </source>
</evidence>